<dbReference type="Gene3D" id="3.40.50.300">
    <property type="entry name" value="P-loop containing nucleotide triphosphate hydrolases"/>
    <property type="match status" value="1"/>
</dbReference>
<evidence type="ECO:0000256" key="9">
    <source>
        <dbReference type="SAM" id="MobiDB-lite"/>
    </source>
</evidence>
<reference evidence="11" key="1">
    <citation type="journal article" date="2019" name="Int. J. Syst. Evol. Microbiol.">
        <title>The Global Catalogue of Microorganisms (GCM) 10K type strain sequencing project: providing services to taxonomists for standard genome sequencing and annotation.</title>
        <authorList>
            <consortium name="The Broad Institute Genomics Platform"/>
            <consortium name="The Broad Institute Genome Sequencing Center for Infectious Disease"/>
            <person name="Wu L."/>
            <person name="Ma J."/>
        </authorList>
    </citation>
    <scope>NUCLEOTIDE SEQUENCE [LARGE SCALE GENOMIC DNA]</scope>
    <source>
        <strain evidence="11">JCM 4816</strain>
    </source>
</reference>
<evidence type="ECO:0000256" key="8">
    <source>
        <dbReference type="ARBA" id="ARBA00048090"/>
    </source>
</evidence>
<accession>A0ABP6TNP6</accession>
<keyword evidence="6" id="KW-0418">Kinase</keyword>
<gene>
    <name evidence="10" type="ORF">GCM10019016_037380</name>
</gene>
<evidence type="ECO:0000256" key="6">
    <source>
        <dbReference type="ARBA" id="ARBA00022777"/>
    </source>
</evidence>
<comment type="catalytic activity">
    <reaction evidence="8">
        <text>D-gluconate + ATP = 6-phospho-D-gluconate + ADP + H(+)</text>
        <dbReference type="Rhea" id="RHEA:19433"/>
        <dbReference type="ChEBI" id="CHEBI:15378"/>
        <dbReference type="ChEBI" id="CHEBI:18391"/>
        <dbReference type="ChEBI" id="CHEBI:30616"/>
        <dbReference type="ChEBI" id="CHEBI:58759"/>
        <dbReference type="ChEBI" id="CHEBI:456216"/>
        <dbReference type="EC" id="2.7.1.12"/>
    </reaction>
</comment>
<dbReference type="InterPro" id="IPR027417">
    <property type="entry name" value="P-loop_NTPase"/>
</dbReference>
<evidence type="ECO:0000256" key="7">
    <source>
        <dbReference type="ARBA" id="ARBA00022840"/>
    </source>
</evidence>
<keyword evidence="4" id="KW-0808">Transferase</keyword>
<protein>
    <recommendedName>
        <fullName evidence="3">gluconokinase</fullName>
        <ecNumber evidence="3">2.7.1.12</ecNumber>
    </recommendedName>
</protein>
<keyword evidence="11" id="KW-1185">Reference proteome</keyword>
<keyword evidence="7" id="KW-0067">ATP-binding</keyword>
<dbReference type="Proteomes" id="UP001501455">
    <property type="component" value="Unassembled WGS sequence"/>
</dbReference>
<evidence type="ECO:0000256" key="1">
    <source>
        <dbReference type="ARBA" id="ARBA00004761"/>
    </source>
</evidence>
<evidence type="ECO:0000256" key="2">
    <source>
        <dbReference type="ARBA" id="ARBA00008420"/>
    </source>
</evidence>
<dbReference type="EC" id="2.7.1.12" evidence="3"/>
<dbReference type="PANTHER" id="PTHR43442">
    <property type="entry name" value="GLUCONOKINASE-RELATED"/>
    <property type="match status" value="1"/>
</dbReference>
<dbReference type="EMBL" id="BAAAXF010000025">
    <property type="protein sequence ID" value="GAA3496637.1"/>
    <property type="molecule type" value="Genomic_DNA"/>
</dbReference>
<evidence type="ECO:0000256" key="5">
    <source>
        <dbReference type="ARBA" id="ARBA00022741"/>
    </source>
</evidence>
<comment type="caution">
    <text evidence="10">The sequence shown here is derived from an EMBL/GenBank/DDBJ whole genome shotgun (WGS) entry which is preliminary data.</text>
</comment>
<comment type="similarity">
    <text evidence="2">Belongs to the gluconokinase GntK/GntV family.</text>
</comment>
<evidence type="ECO:0000256" key="3">
    <source>
        <dbReference type="ARBA" id="ARBA00012054"/>
    </source>
</evidence>
<evidence type="ECO:0000313" key="10">
    <source>
        <dbReference type="EMBL" id="GAA3496637.1"/>
    </source>
</evidence>
<dbReference type="SUPFAM" id="SSF52540">
    <property type="entry name" value="P-loop containing nucleoside triphosphate hydrolases"/>
    <property type="match status" value="1"/>
</dbReference>
<dbReference type="InterPro" id="IPR006001">
    <property type="entry name" value="Therm_gnt_kin"/>
</dbReference>
<evidence type="ECO:0000313" key="11">
    <source>
        <dbReference type="Proteomes" id="UP001501455"/>
    </source>
</evidence>
<evidence type="ECO:0000256" key="4">
    <source>
        <dbReference type="ARBA" id="ARBA00022679"/>
    </source>
</evidence>
<dbReference type="CDD" id="cd02021">
    <property type="entry name" value="GntK"/>
    <property type="match status" value="1"/>
</dbReference>
<proteinExistence type="inferred from homology"/>
<name>A0ABP6TNP6_9ACTN</name>
<comment type="pathway">
    <text evidence="1">Carbohydrate acid metabolism.</text>
</comment>
<sequence>MAQGRASGPQVAAVMGVTGTGKTTVGVLLAALLGVPYAEGDDFHTRASTAKTSSGEPLTDADRWPWLDKIGAWARGRAGLGGGDQRFGAAQGLPRAGAGEGSRDRLRAPRGRS</sequence>
<organism evidence="10 11">
    <name type="scientific">Streptomyces prasinosporus</name>
    <dbReference type="NCBI Taxonomy" id="68256"/>
    <lineage>
        <taxon>Bacteria</taxon>
        <taxon>Bacillati</taxon>
        <taxon>Actinomycetota</taxon>
        <taxon>Actinomycetes</taxon>
        <taxon>Kitasatosporales</taxon>
        <taxon>Streptomycetaceae</taxon>
        <taxon>Streptomyces</taxon>
        <taxon>Streptomyces albogriseolus group</taxon>
    </lineage>
</organism>
<keyword evidence="5" id="KW-0547">Nucleotide-binding</keyword>
<dbReference type="PANTHER" id="PTHR43442:SF3">
    <property type="entry name" value="GLUCONOKINASE-RELATED"/>
    <property type="match status" value="1"/>
</dbReference>
<feature type="region of interest" description="Disordered" evidence="9">
    <location>
        <begin position="81"/>
        <end position="113"/>
    </location>
</feature>